<feature type="domain" description="Treble clef zinc finger" evidence="2">
    <location>
        <begin position="111"/>
        <end position="162"/>
    </location>
</feature>
<dbReference type="Proteomes" id="UP001330749">
    <property type="component" value="Unassembled WGS sequence"/>
</dbReference>
<dbReference type="RefSeq" id="WP_327967274.1">
    <property type="nucleotide sequence ID" value="NZ_JARMQG010000084.1"/>
</dbReference>
<evidence type="ECO:0000259" key="2">
    <source>
        <dbReference type="Pfam" id="PF14311"/>
    </source>
</evidence>
<gene>
    <name evidence="3" type="ORF">P4447_07810</name>
</gene>
<dbReference type="SMART" id="SM00497">
    <property type="entry name" value="IENR1"/>
    <property type="match status" value="1"/>
</dbReference>
<dbReference type="Pfam" id="PF07453">
    <property type="entry name" value="NUMOD1"/>
    <property type="match status" value="1"/>
</dbReference>
<accession>A0ABU6N810</accession>
<sequence length="487" mass="56163">MILEDEVFIAVTNRNINYYKNKGYEIPVDRKITVRLEDLPSNSDLKVTKICDECGKHLPNRRYADIITYRTIGDGKDRCNGCGWQKSGKSRKKNVKISLEQWTIENNKEYLLEEFCTINNKKPHEISFGSKDEYWWKCLKCKNLFETSVDSRTSGSNCPYCCIPAKMIKVGFNDLWTTHPEIAKLLVDKSKGFQLSAGSNGKEEFKCVNCNLVEEKTLLNIVNRGFSCSRCSDGLSYPEKIMASVLDQLNINFKTQKIFNWSKGINHENNKLKGDKKYDFYIPNLNMIIETHGVQHYEGGFERYGGRNLEEEQENDKLKKKLASENGIENYIVIDCRKSELEFIKNKIINSVLSILIDLNKIDWLSANEIACNSLVKKTCELWNSYEKSTFKIAKQLNVSYGTVIRYLKQGGKLGWCEYNTDNTIVQLTVNGEYIREYANANEAAKILKIQQPSISRVCNGKMKSTGGYKWMFKNDYDKLDMFKDGR</sequence>
<keyword evidence="4" id="KW-1185">Reference proteome</keyword>
<name>A0ABU6N810_9BACI</name>
<evidence type="ECO:0000313" key="4">
    <source>
        <dbReference type="Proteomes" id="UP001330749"/>
    </source>
</evidence>
<evidence type="ECO:0000313" key="3">
    <source>
        <dbReference type="EMBL" id="MED3562359.1"/>
    </source>
</evidence>
<evidence type="ECO:0000259" key="1">
    <source>
        <dbReference type="Pfam" id="PF07453"/>
    </source>
</evidence>
<dbReference type="InterPro" id="IPR010896">
    <property type="entry name" value="NUMOD1"/>
</dbReference>
<organism evidence="3 4">
    <name type="scientific">Bacillus xiapuensis</name>
    <dbReference type="NCBI Taxonomy" id="2014075"/>
    <lineage>
        <taxon>Bacteria</taxon>
        <taxon>Bacillati</taxon>
        <taxon>Bacillota</taxon>
        <taxon>Bacilli</taxon>
        <taxon>Bacillales</taxon>
        <taxon>Bacillaceae</taxon>
        <taxon>Bacillus</taxon>
    </lineage>
</organism>
<proteinExistence type="predicted"/>
<dbReference type="InterPro" id="IPR025487">
    <property type="entry name" value="DUF4379"/>
</dbReference>
<dbReference type="Gene3D" id="3.40.960.10">
    <property type="entry name" value="VSR Endonuclease"/>
    <property type="match status" value="1"/>
</dbReference>
<dbReference type="EMBL" id="JARMQG010000084">
    <property type="protein sequence ID" value="MED3562359.1"/>
    <property type="molecule type" value="Genomic_DNA"/>
</dbReference>
<dbReference type="InterPro" id="IPR036388">
    <property type="entry name" value="WH-like_DNA-bd_sf"/>
</dbReference>
<dbReference type="Gene3D" id="1.10.10.10">
    <property type="entry name" value="Winged helix-like DNA-binding domain superfamily/Winged helix DNA-binding domain"/>
    <property type="match status" value="1"/>
</dbReference>
<feature type="domain" description="Nuclease-associated modular DNA-binding 1" evidence="1">
    <location>
        <begin position="425"/>
        <end position="457"/>
    </location>
</feature>
<dbReference type="InterPro" id="IPR003647">
    <property type="entry name" value="Intron_nuc_1_rpt"/>
</dbReference>
<protein>
    <submittedName>
        <fullName evidence="3">Zinc-ribbon domain-containing protein</fullName>
    </submittedName>
</protein>
<dbReference type="Pfam" id="PF14311">
    <property type="entry name" value="DUF4379"/>
    <property type="match status" value="1"/>
</dbReference>
<comment type="caution">
    <text evidence="3">The sequence shown here is derived from an EMBL/GenBank/DDBJ whole genome shotgun (WGS) entry which is preliminary data.</text>
</comment>
<reference evidence="3 4" key="1">
    <citation type="submission" date="2023-03" db="EMBL/GenBank/DDBJ databases">
        <title>Bacillus Genome Sequencing.</title>
        <authorList>
            <person name="Dunlap C."/>
        </authorList>
    </citation>
    <scope>NUCLEOTIDE SEQUENCE [LARGE SCALE GENOMIC DNA]</scope>
    <source>
        <strain evidence="3 4">B-14544</strain>
    </source>
</reference>